<dbReference type="EMBL" id="GEZM01080998">
    <property type="protein sequence ID" value="JAV61941.1"/>
    <property type="molecule type" value="Transcribed_RNA"/>
</dbReference>
<evidence type="ECO:0000313" key="1">
    <source>
        <dbReference type="EMBL" id="JAV61941.1"/>
    </source>
</evidence>
<protein>
    <submittedName>
        <fullName evidence="1">Uncharacterized protein</fullName>
    </submittedName>
</protein>
<dbReference type="AlphaFoldDB" id="A0A1Y1KN96"/>
<reference evidence="1" key="1">
    <citation type="journal article" date="2016" name="Sci. Rep.">
        <title>Molecular characterization of firefly nuptial gifts: a multi-omics approach sheds light on postcopulatory sexual selection.</title>
        <authorList>
            <person name="Al-Wathiqui N."/>
            <person name="Fallon T.R."/>
            <person name="South A."/>
            <person name="Weng J.K."/>
            <person name="Lewis S.M."/>
        </authorList>
    </citation>
    <scope>NUCLEOTIDE SEQUENCE</scope>
</reference>
<name>A0A1Y1KN96_PHOPY</name>
<organism evidence="1">
    <name type="scientific">Photinus pyralis</name>
    <name type="common">Common eastern firefly</name>
    <name type="synonym">Lampyris pyralis</name>
    <dbReference type="NCBI Taxonomy" id="7054"/>
    <lineage>
        <taxon>Eukaryota</taxon>
        <taxon>Metazoa</taxon>
        <taxon>Ecdysozoa</taxon>
        <taxon>Arthropoda</taxon>
        <taxon>Hexapoda</taxon>
        <taxon>Insecta</taxon>
        <taxon>Pterygota</taxon>
        <taxon>Neoptera</taxon>
        <taxon>Endopterygota</taxon>
        <taxon>Coleoptera</taxon>
        <taxon>Polyphaga</taxon>
        <taxon>Elateriformia</taxon>
        <taxon>Elateroidea</taxon>
        <taxon>Lampyridae</taxon>
        <taxon>Lampyrinae</taxon>
        <taxon>Photinus</taxon>
    </lineage>
</organism>
<sequence>MQCCQVVHKAKPCCSDRELSLTSFSGQSCEFVDEANSSLKVIVRSLQYYRGRDRFEGGGDSVSKVMHYTCRKGRDPNDPMLAGCSASMPVEGGGWLGSDRQRRWQRIGRQGEHRTEGKVTIYASQVAEIVEVLDQTRCNKCRVLQ</sequence>
<accession>A0A1Y1KN96</accession>
<proteinExistence type="predicted"/>